<evidence type="ECO:0000313" key="5">
    <source>
        <dbReference type="EMBL" id="SES34299.1"/>
    </source>
</evidence>
<dbReference type="GO" id="GO:0008770">
    <property type="term" value="F:[acyl-carrier-protein] phosphodiesterase activity"/>
    <property type="evidence" value="ECO:0007669"/>
    <property type="project" value="InterPro"/>
</dbReference>
<keyword evidence="1" id="KW-0444">Lipid biosynthesis</keyword>
<keyword evidence="2" id="KW-0378">Hydrolase</keyword>
<dbReference type="Pfam" id="PF04336">
    <property type="entry name" value="ACP_PD"/>
    <property type="match status" value="1"/>
</dbReference>
<evidence type="ECO:0000256" key="1">
    <source>
        <dbReference type="ARBA" id="ARBA00022516"/>
    </source>
</evidence>
<protein>
    <submittedName>
        <fullName evidence="5">Acyl carrier protein phosphodiesterase</fullName>
    </submittedName>
</protein>
<evidence type="ECO:0000313" key="6">
    <source>
        <dbReference type="Proteomes" id="UP000198505"/>
    </source>
</evidence>
<dbReference type="PANTHER" id="PTHR38764:SF1">
    <property type="entry name" value="ACYL CARRIER PROTEIN PHOSPHODIESTERASE"/>
    <property type="match status" value="1"/>
</dbReference>
<name>A0A1H9WKM9_9GAMM</name>
<evidence type="ECO:0000256" key="2">
    <source>
        <dbReference type="ARBA" id="ARBA00022801"/>
    </source>
</evidence>
<dbReference type="EMBL" id="FOGS01000016">
    <property type="protein sequence ID" value="SES34299.1"/>
    <property type="molecule type" value="Genomic_DNA"/>
</dbReference>
<accession>A0A1H9WKM9</accession>
<keyword evidence="3" id="KW-0443">Lipid metabolism</keyword>
<dbReference type="RefSeq" id="WP_092830862.1">
    <property type="nucleotide sequence ID" value="NZ_FOGS01000016.1"/>
</dbReference>
<evidence type="ECO:0000256" key="3">
    <source>
        <dbReference type="ARBA" id="ARBA00023098"/>
    </source>
</evidence>
<dbReference type="GO" id="GO:0006633">
    <property type="term" value="P:fatty acid biosynthetic process"/>
    <property type="evidence" value="ECO:0007669"/>
    <property type="project" value="UniProtKB-KW"/>
</dbReference>
<sequence length="197" mass="22558">MNFLAHAWLARDGSDDFLYGNLIADGVKGRDLAAWPDDTALGIRHHRRVDAWVDGHHCVKAALRRSPPAQRRFMGIALDIVWDHFLSLEHHADASQPALIERCYRLLNERSAPDRLAPMVEPLITHDWLRRYADFDFTCQAIAGVGRRLSGPNRLAELVPWLHEDYAQLKSDFDELWPALFDALGTERRFPTHTTSK</sequence>
<keyword evidence="6" id="KW-1185">Reference proteome</keyword>
<evidence type="ECO:0000256" key="4">
    <source>
        <dbReference type="ARBA" id="ARBA00023160"/>
    </source>
</evidence>
<dbReference type="PANTHER" id="PTHR38764">
    <property type="entry name" value="ACYL CARRIER PROTEIN PHOSPHODIESTERASE"/>
    <property type="match status" value="1"/>
</dbReference>
<gene>
    <name evidence="5" type="ORF">SAMN04487958_11628</name>
</gene>
<keyword evidence="4" id="KW-0275">Fatty acid biosynthesis</keyword>
<keyword evidence="4" id="KW-0276">Fatty acid metabolism</keyword>
<dbReference type="InterPro" id="IPR007431">
    <property type="entry name" value="ACP_PD"/>
</dbReference>
<organism evidence="5 6">
    <name type="scientific">Vreelandella subterranea</name>
    <dbReference type="NCBI Taxonomy" id="416874"/>
    <lineage>
        <taxon>Bacteria</taxon>
        <taxon>Pseudomonadati</taxon>
        <taxon>Pseudomonadota</taxon>
        <taxon>Gammaproteobacteria</taxon>
        <taxon>Oceanospirillales</taxon>
        <taxon>Halomonadaceae</taxon>
        <taxon>Vreelandella</taxon>
    </lineage>
</organism>
<proteinExistence type="predicted"/>
<dbReference type="Proteomes" id="UP000198505">
    <property type="component" value="Unassembled WGS sequence"/>
</dbReference>
<dbReference type="AlphaFoldDB" id="A0A1H9WKM9"/>
<dbReference type="STRING" id="416874.SAMN04487958_11628"/>
<reference evidence="6" key="1">
    <citation type="submission" date="2016-10" db="EMBL/GenBank/DDBJ databases">
        <authorList>
            <person name="Varghese N."/>
            <person name="Submissions S."/>
        </authorList>
    </citation>
    <scope>NUCLEOTIDE SEQUENCE [LARGE SCALE GENOMIC DNA]</scope>
    <source>
        <strain evidence="6">CGMCC 1.6495</strain>
    </source>
</reference>